<dbReference type="PANTHER" id="PTHR44845">
    <property type="entry name" value="CARRIER DOMAIN-CONTAINING PROTEIN"/>
    <property type="match status" value="1"/>
</dbReference>
<feature type="domain" description="Thioester reductase (TE)" evidence="3">
    <location>
        <begin position="321"/>
        <end position="511"/>
    </location>
</feature>
<protein>
    <submittedName>
        <fullName evidence="4">NRPS-like enzyme</fullName>
    </submittedName>
</protein>
<dbReference type="Gene3D" id="3.30.300.30">
    <property type="match status" value="1"/>
</dbReference>
<proteinExistence type="predicted"/>
<dbReference type="InterPro" id="IPR013120">
    <property type="entry name" value="FAR_NAD-bd"/>
</dbReference>
<dbReference type="SUPFAM" id="SSF56801">
    <property type="entry name" value="Acetyl-CoA synthetase-like"/>
    <property type="match status" value="1"/>
</dbReference>
<dbReference type="Gene3D" id="3.40.50.720">
    <property type="entry name" value="NAD(P)-binding Rossmann-like Domain"/>
    <property type="match status" value="1"/>
</dbReference>
<dbReference type="InterPro" id="IPR036291">
    <property type="entry name" value="NAD(P)-bd_dom_sf"/>
</dbReference>
<keyword evidence="2" id="KW-0597">Phosphoprotein</keyword>
<sequence length="601" mass="65881">MAIEQVFIALCSFRGDAVELARLIMEERITYTMALPSDEWRYAFSGGEKVTDRLRDEFKSLALPACPILFLGRLEGDSQIKLRGQRVELDEIAHALLLVSKEKLANAHVCVRGTGTDTFLVAFVVFSNDPLDEEVDRITYLKQLRQRIPLPRYMCPSIMIPLQELPLSVNGKVDRKALDAIVLPDSSVDDQVLVDLDADEVTLLGMWQEVLPDTAAKGLKSFIKERLGIQLPLVELVETCSLEAMARRLWSNHSVSSSHFAWEDEACVLISDQDLEHANLEAESASLTGDAGKIVILTGASGFLGKQILQGLVSSPTVSEKLNANGSSKIIVHTGDLALPRLGLDITTARSLASRANIIVHNGADVSFLKSYSSLKKANVDSTAELVRLAKPCHIPIHFVSSAGVAGFVPRNELPLREVSVAAYPPPRDSSAHGYQIAKWVSERLLEMVNQQYGLDIVLHRPTGIVGEDAPDANILGNLLHYSRQLELAPDMDGWDGYLDLVDVEAVAQQIVAVLESPNVSETGVRAVRVVHTCNPGAFPVHELAEYLGRTRGKPLGTLPMTEWIGRAMQAGMNEMVGLYLQEVTSKRLSWYPPVVSDSVN</sequence>
<evidence type="ECO:0000313" key="4">
    <source>
        <dbReference type="EMBL" id="QRD93199.1"/>
    </source>
</evidence>
<dbReference type="PANTHER" id="PTHR44845:SF6">
    <property type="entry name" value="BETA-ALANINE-ACTIVATING ENZYME"/>
    <property type="match status" value="1"/>
</dbReference>
<dbReference type="VEuPathDB" id="FungiDB:AFLA_013210"/>
<keyword evidence="1" id="KW-0596">Phosphopantetheine</keyword>
<evidence type="ECO:0000256" key="1">
    <source>
        <dbReference type="ARBA" id="ARBA00022450"/>
    </source>
</evidence>
<dbReference type="VEuPathDB" id="FungiDB:F9C07_2206278"/>
<dbReference type="InterPro" id="IPR045851">
    <property type="entry name" value="AMP-bd_C_sf"/>
</dbReference>
<dbReference type="EMBL" id="CP044616">
    <property type="protein sequence ID" value="QRD93199.1"/>
    <property type="molecule type" value="Genomic_DNA"/>
</dbReference>
<evidence type="ECO:0000256" key="2">
    <source>
        <dbReference type="ARBA" id="ARBA00022553"/>
    </source>
</evidence>
<dbReference type="SUPFAM" id="SSF51735">
    <property type="entry name" value="NAD(P)-binding Rossmann-fold domains"/>
    <property type="match status" value="1"/>
</dbReference>
<evidence type="ECO:0000259" key="3">
    <source>
        <dbReference type="Pfam" id="PF07993"/>
    </source>
</evidence>
<evidence type="ECO:0000313" key="5">
    <source>
        <dbReference type="Proteomes" id="UP000596276"/>
    </source>
</evidence>
<reference evidence="5" key="1">
    <citation type="journal article" date="2021" name="G3 (Bethesda)">
        <title>Chromosome assembled and annotated genome sequence of Aspergillus flavus NRRL 3357.</title>
        <authorList>
            <person name="Skerker J.M."/>
            <person name="Pianalto K.M."/>
            <person name="Mondo S.J."/>
            <person name="Yang K."/>
            <person name="Arkin A.P."/>
            <person name="Keller N.P."/>
            <person name="Grigoriev I.V."/>
            <person name="Louise Glass N.L."/>
        </authorList>
    </citation>
    <scope>NUCLEOTIDE SEQUENCE [LARGE SCALE GENOMIC DNA]</scope>
    <source>
        <strain evidence="5">ATCC 200026 / FGSC A1120 / IAM 13836 / NRRL 3357 / JCM 12722 / SRRC 167</strain>
    </source>
</reference>
<keyword evidence="5" id="KW-1185">Reference proteome</keyword>
<accession>A0A7U2N0D7</accession>
<organism evidence="4 5">
    <name type="scientific">Aspergillus flavus (strain ATCC 200026 / FGSC A1120 / IAM 13836 / NRRL 3357 / JCM 12722 / SRRC 167)</name>
    <dbReference type="NCBI Taxonomy" id="332952"/>
    <lineage>
        <taxon>Eukaryota</taxon>
        <taxon>Fungi</taxon>
        <taxon>Dikarya</taxon>
        <taxon>Ascomycota</taxon>
        <taxon>Pezizomycotina</taxon>
        <taxon>Eurotiomycetes</taxon>
        <taxon>Eurotiomycetidae</taxon>
        <taxon>Eurotiales</taxon>
        <taxon>Aspergillaceae</taxon>
        <taxon>Aspergillus</taxon>
        <taxon>Aspergillus subgen. Circumdati</taxon>
    </lineage>
</organism>
<dbReference type="Pfam" id="PF07993">
    <property type="entry name" value="NAD_binding_4"/>
    <property type="match status" value="1"/>
</dbReference>
<dbReference type="AlphaFoldDB" id="A0A7U2N0D7"/>
<gene>
    <name evidence="4" type="ORF">F9C07_2206278</name>
</gene>
<name>A0A7U2N0D7_ASPFN</name>
<dbReference type="Proteomes" id="UP000596276">
    <property type="component" value="Chromosome 8"/>
</dbReference>